<dbReference type="NCBIfam" id="NF010592">
    <property type="entry name" value="PRK13986.1"/>
    <property type="match status" value="1"/>
</dbReference>
<gene>
    <name evidence="4 5" type="primary">ureA</name>
    <name evidence="5" type="ORF">V3I05_04730</name>
</gene>
<dbReference type="HAMAP" id="MF_01954">
    <property type="entry name" value="Urease_beta"/>
    <property type="match status" value="1"/>
</dbReference>
<reference evidence="5 6" key="1">
    <citation type="submission" date="2024-02" db="EMBL/GenBank/DDBJ databases">
        <title>Genome and pathogenicity analysis of Helicobacter mastomyrinus isolated from mice.</title>
        <authorList>
            <person name="Zhu L."/>
        </authorList>
    </citation>
    <scope>NUCLEOTIDE SEQUENCE [LARGE SCALE GENOMIC DNA]</scope>
    <source>
        <strain evidence="5 6">Hm-17</strain>
    </source>
</reference>
<comment type="similarity">
    <text evidence="4">In the N-terminal section; belongs to the urease gamma subunit family.</text>
</comment>
<comment type="catalytic activity">
    <reaction evidence="3 4">
        <text>urea + 2 H2O + H(+) = hydrogencarbonate + 2 NH4(+)</text>
        <dbReference type="Rhea" id="RHEA:20557"/>
        <dbReference type="ChEBI" id="CHEBI:15377"/>
        <dbReference type="ChEBI" id="CHEBI:15378"/>
        <dbReference type="ChEBI" id="CHEBI:16199"/>
        <dbReference type="ChEBI" id="CHEBI:17544"/>
        <dbReference type="ChEBI" id="CHEBI:28938"/>
        <dbReference type="EC" id="3.5.1.5"/>
    </reaction>
</comment>
<dbReference type="Gene3D" id="2.10.150.10">
    <property type="entry name" value="Urease, beta subunit"/>
    <property type="match status" value="1"/>
</dbReference>
<proteinExistence type="inferred from homology"/>
<comment type="subunit">
    <text evidence="4">Heterohexamer of 3 UreA (alpha) and 3 UreB (beta) subunits.</text>
</comment>
<dbReference type="Pfam" id="PF00547">
    <property type="entry name" value="Urease_gamma"/>
    <property type="match status" value="1"/>
</dbReference>
<comment type="pathway">
    <text evidence="1 4">Nitrogen metabolism; urea degradation; CO(2) and NH(3) from urea (urease route): step 1/1.</text>
</comment>
<feature type="region of interest" description="Urease beta" evidence="4">
    <location>
        <begin position="103"/>
        <end position="225"/>
    </location>
</feature>
<dbReference type="Proteomes" id="UP001434737">
    <property type="component" value="Chromosome"/>
</dbReference>
<dbReference type="InterPro" id="IPR008223">
    <property type="entry name" value="Urease_gamma-beta_su"/>
</dbReference>
<comment type="similarity">
    <text evidence="4">In the C-terminal section; belongs to the urease beta subunit family.</text>
</comment>
<evidence type="ECO:0000256" key="3">
    <source>
        <dbReference type="ARBA" id="ARBA00047778"/>
    </source>
</evidence>
<dbReference type="SUPFAM" id="SSF51278">
    <property type="entry name" value="Urease, beta-subunit"/>
    <property type="match status" value="1"/>
</dbReference>
<feature type="region of interest" description="Urease gamma" evidence="4">
    <location>
        <begin position="1"/>
        <end position="102"/>
    </location>
</feature>
<evidence type="ECO:0000256" key="4">
    <source>
        <dbReference type="HAMAP-Rule" id="MF_01955"/>
    </source>
</evidence>
<protein>
    <recommendedName>
        <fullName evidence="4">Urease subunit alpha</fullName>
        <ecNumber evidence="4">3.5.1.5</ecNumber>
    </recommendedName>
    <alternativeName>
        <fullName evidence="4">Urea amidohydrolase subunit alpha</fullName>
    </alternativeName>
</protein>
<dbReference type="Pfam" id="PF00699">
    <property type="entry name" value="Urease_beta"/>
    <property type="match status" value="1"/>
</dbReference>
<comment type="subcellular location">
    <subcellularLocation>
        <location evidence="4">Cytoplasm</location>
    </subcellularLocation>
</comment>
<dbReference type="NCBIfam" id="NF009671">
    <property type="entry name" value="PRK13192.1"/>
    <property type="match status" value="1"/>
</dbReference>
<dbReference type="HAMAP" id="MF_01955">
    <property type="entry name" value="Urease_beta_gamma"/>
    <property type="match status" value="1"/>
</dbReference>
<dbReference type="EMBL" id="CP145316">
    <property type="protein sequence ID" value="XAM18986.1"/>
    <property type="molecule type" value="Genomic_DNA"/>
</dbReference>
<keyword evidence="2 4" id="KW-0378">Hydrolase</keyword>
<dbReference type="InterPro" id="IPR050069">
    <property type="entry name" value="Urease_subunit"/>
</dbReference>
<dbReference type="CDD" id="cd00390">
    <property type="entry name" value="Urease_gamma"/>
    <property type="match status" value="1"/>
</dbReference>
<evidence type="ECO:0000256" key="1">
    <source>
        <dbReference type="ARBA" id="ARBA00004897"/>
    </source>
</evidence>
<organism evidence="5 6">
    <name type="scientific">Helicobacter mastomyrinus</name>
    <dbReference type="NCBI Taxonomy" id="287948"/>
    <lineage>
        <taxon>Bacteria</taxon>
        <taxon>Pseudomonadati</taxon>
        <taxon>Campylobacterota</taxon>
        <taxon>Epsilonproteobacteria</taxon>
        <taxon>Campylobacterales</taxon>
        <taxon>Helicobacteraceae</taxon>
        <taxon>Helicobacter</taxon>
    </lineage>
</organism>
<dbReference type="InterPro" id="IPR036463">
    <property type="entry name" value="Urease_gamma_sf"/>
</dbReference>
<dbReference type="InterPro" id="IPR002026">
    <property type="entry name" value="Urease_gamma/gamma-beta_su"/>
</dbReference>
<evidence type="ECO:0000313" key="6">
    <source>
        <dbReference type="Proteomes" id="UP001434737"/>
    </source>
</evidence>
<keyword evidence="4" id="KW-0963">Cytoplasm</keyword>
<dbReference type="PIRSF" id="PIRSF001225">
    <property type="entry name" value="Urease_gammabeta"/>
    <property type="match status" value="1"/>
</dbReference>
<evidence type="ECO:0000313" key="5">
    <source>
        <dbReference type="EMBL" id="XAM18986.1"/>
    </source>
</evidence>
<dbReference type="NCBIfam" id="NF009682">
    <property type="entry name" value="PRK13203.1"/>
    <property type="match status" value="1"/>
</dbReference>
<dbReference type="RefSeq" id="WP_300446433.1">
    <property type="nucleotide sequence ID" value="NZ_CP145316.1"/>
</dbReference>
<keyword evidence="6" id="KW-1185">Reference proteome</keyword>
<dbReference type="Gene3D" id="3.30.280.10">
    <property type="entry name" value="Urease, gamma-like subunit"/>
    <property type="match status" value="1"/>
</dbReference>
<dbReference type="PANTHER" id="PTHR33569">
    <property type="entry name" value="UREASE"/>
    <property type="match status" value="1"/>
</dbReference>
<dbReference type="InterPro" id="IPR036461">
    <property type="entry name" value="Urease_betasu_sf"/>
</dbReference>
<comment type="caution">
    <text evidence="4">The orthologous protein is known as the gamma/beta subunit (UreAB) in most other bacteria.</text>
</comment>
<dbReference type="InterPro" id="IPR002019">
    <property type="entry name" value="Urease_beta-like"/>
</dbReference>
<evidence type="ECO:0000256" key="2">
    <source>
        <dbReference type="ARBA" id="ARBA00022801"/>
    </source>
</evidence>
<dbReference type="SUPFAM" id="SSF54111">
    <property type="entry name" value="Urease, gamma-subunit"/>
    <property type="match status" value="1"/>
</dbReference>
<dbReference type="NCBIfam" id="TIGR00193">
    <property type="entry name" value="urease_gam"/>
    <property type="match status" value="1"/>
</dbReference>
<accession>A0ABZ3F729</accession>
<sequence>MHLTPKETDKLMLHYAGELAKKRKERGIKLNYVEALALLSMEIMELAREGNKSVAELMSYGREILKTEDVLDGVAYMLHEVQVEATFPDGTKLVTIHNPIQDNGKLKPGEYILKDEDILLNVNKECISLKVSNQGDRPIQVGSHFHFFEVNRYLKFDRQKAFGRRLNIASGTSVRFEPGEVKNVELIEFGGKKKIIGFNDLTNGVINQENEQKAIKIAQKQNFAE</sequence>
<dbReference type="NCBIfam" id="TIGR00192">
    <property type="entry name" value="urease_beta"/>
    <property type="match status" value="1"/>
</dbReference>
<dbReference type="NCBIfam" id="NF009712">
    <property type="entry name" value="PRK13241.1"/>
    <property type="match status" value="1"/>
</dbReference>
<name>A0ABZ3F729_9HELI</name>
<dbReference type="PANTHER" id="PTHR33569:SF1">
    <property type="entry name" value="UREASE"/>
    <property type="match status" value="1"/>
</dbReference>
<dbReference type="CDD" id="cd00407">
    <property type="entry name" value="Urease_beta"/>
    <property type="match status" value="1"/>
</dbReference>
<dbReference type="EC" id="3.5.1.5" evidence="4"/>